<name>A0AAV1R5U4_9ROSI</name>
<reference evidence="1 2" key="1">
    <citation type="submission" date="2024-01" db="EMBL/GenBank/DDBJ databases">
        <authorList>
            <person name="Waweru B."/>
        </authorList>
    </citation>
    <scope>NUCLEOTIDE SEQUENCE [LARGE SCALE GENOMIC DNA]</scope>
</reference>
<organism evidence="1 2">
    <name type="scientific">Dovyalis caffra</name>
    <dbReference type="NCBI Taxonomy" id="77055"/>
    <lineage>
        <taxon>Eukaryota</taxon>
        <taxon>Viridiplantae</taxon>
        <taxon>Streptophyta</taxon>
        <taxon>Embryophyta</taxon>
        <taxon>Tracheophyta</taxon>
        <taxon>Spermatophyta</taxon>
        <taxon>Magnoliopsida</taxon>
        <taxon>eudicotyledons</taxon>
        <taxon>Gunneridae</taxon>
        <taxon>Pentapetalae</taxon>
        <taxon>rosids</taxon>
        <taxon>fabids</taxon>
        <taxon>Malpighiales</taxon>
        <taxon>Salicaceae</taxon>
        <taxon>Flacourtieae</taxon>
        <taxon>Dovyalis</taxon>
    </lineage>
</organism>
<sequence>MPVVRSEAVEYAQKRLIAQERDCWSIQCGNTRKSPTLNRMNSDTVKRPFKEKGRADTEEELTDILRCAPEVREYDSVLTQKKLTQKKGASELSEPKAGRFVPVRLARRKTVGIGQHLLSVIAFAVAKCSIRVGVFRIGELCERAEKRSDAGTYVVRSSSWERISMVVRACSVALLMACLLADMGEACLVRFRAVGEGLRLRDRGNESNGCSLRGLDLVIQSATLPMVE</sequence>
<dbReference type="EMBL" id="CAWUPB010000903">
    <property type="protein sequence ID" value="CAK7328684.1"/>
    <property type="molecule type" value="Genomic_DNA"/>
</dbReference>
<dbReference type="AlphaFoldDB" id="A0AAV1R5U4"/>
<proteinExistence type="predicted"/>
<gene>
    <name evidence="1" type="ORF">DCAF_LOCUS6413</name>
</gene>
<dbReference type="Proteomes" id="UP001314170">
    <property type="component" value="Unassembled WGS sequence"/>
</dbReference>
<evidence type="ECO:0000313" key="1">
    <source>
        <dbReference type="EMBL" id="CAK7328684.1"/>
    </source>
</evidence>
<keyword evidence="2" id="KW-1185">Reference proteome</keyword>
<accession>A0AAV1R5U4</accession>
<comment type="caution">
    <text evidence="1">The sequence shown here is derived from an EMBL/GenBank/DDBJ whole genome shotgun (WGS) entry which is preliminary data.</text>
</comment>
<protein>
    <submittedName>
        <fullName evidence="1">Uncharacterized protein</fullName>
    </submittedName>
</protein>
<evidence type="ECO:0000313" key="2">
    <source>
        <dbReference type="Proteomes" id="UP001314170"/>
    </source>
</evidence>